<gene>
    <name evidence="2" type="ORF">TSUD_57430</name>
</gene>
<evidence type="ECO:0000313" key="2">
    <source>
        <dbReference type="EMBL" id="GAU36965.1"/>
    </source>
</evidence>
<feature type="compositionally biased region" description="Polar residues" evidence="1">
    <location>
        <begin position="157"/>
        <end position="191"/>
    </location>
</feature>
<organism evidence="2 3">
    <name type="scientific">Trifolium subterraneum</name>
    <name type="common">Subterranean clover</name>
    <dbReference type="NCBI Taxonomy" id="3900"/>
    <lineage>
        <taxon>Eukaryota</taxon>
        <taxon>Viridiplantae</taxon>
        <taxon>Streptophyta</taxon>
        <taxon>Embryophyta</taxon>
        <taxon>Tracheophyta</taxon>
        <taxon>Spermatophyta</taxon>
        <taxon>Magnoliopsida</taxon>
        <taxon>eudicotyledons</taxon>
        <taxon>Gunneridae</taxon>
        <taxon>Pentapetalae</taxon>
        <taxon>rosids</taxon>
        <taxon>fabids</taxon>
        <taxon>Fabales</taxon>
        <taxon>Fabaceae</taxon>
        <taxon>Papilionoideae</taxon>
        <taxon>50 kb inversion clade</taxon>
        <taxon>NPAAA clade</taxon>
        <taxon>Hologalegina</taxon>
        <taxon>IRL clade</taxon>
        <taxon>Trifolieae</taxon>
        <taxon>Trifolium</taxon>
    </lineage>
</organism>
<dbReference type="Proteomes" id="UP000242715">
    <property type="component" value="Unassembled WGS sequence"/>
</dbReference>
<feature type="compositionally biased region" description="Basic and acidic residues" evidence="1">
    <location>
        <begin position="289"/>
        <end position="305"/>
    </location>
</feature>
<feature type="compositionally biased region" description="Basic and acidic residues" evidence="1">
    <location>
        <begin position="100"/>
        <end position="116"/>
    </location>
</feature>
<dbReference type="OrthoDB" id="10656161at2759"/>
<proteinExistence type="predicted"/>
<feature type="compositionally biased region" description="Low complexity" evidence="1">
    <location>
        <begin position="35"/>
        <end position="47"/>
    </location>
</feature>
<feature type="region of interest" description="Disordered" evidence="1">
    <location>
        <begin position="1"/>
        <end position="129"/>
    </location>
</feature>
<name>A0A2Z6NM61_TRISU</name>
<dbReference type="AlphaFoldDB" id="A0A2Z6NM61"/>
<sequence>MIPTRSSSQNHNKKMKPTPTSTTPSPLRRSERNRNVSSSSTSINQHSPVTSRASISKRHVSPKEKKNPDEEKDVEVSLNRKVKKMDARVYRKILTRKKNKDCQKETNNKDADRSTPEDSNVGGGNTDEDLKETSLHCKEVFEDFNLPAEDAKATDMSAESRSSGSVKELSENNNATTGSTVVPSNSSTHETSGIPEKIEEETSQMLAIMGSDSSENLIRKCIVNNKGENLTPFKRKSTVVGKCSDVSATLVNDDNCNLIVDSDPERLETSRPSKRIRGINNVDQPASKSNDEKSCTRNKEEMRDR</sequence>
<feature type="compositionally biased region" description="Low complexity" evidence="1">
    <location>
        <begin position="17"/>
        <end position="26"/>
    </location>
</feature>
<dbReference type="EMBL" id="DF973648">
    <property type="protein sequence ID" value="GAU36965.1"/>
    <property type="molecule type" value="Genomic_DNA"/>
</dbReference>
<evidence type="ECO:0000313" key="3">
    <source>
        <dbReference type="Proteomes" id="UP000242715"/>
    </source>
</evidence>
<feature type="compositionally biased region" description="Basic residues" evidence="1">
    <location>
        <begin position="90"/>
        <end position="99"/>
    </location>
</feature>
<evidence type="ECO:0000256" key="1">
    <source>
        <dbReference type="SAM" id="MobiDB-lite"/>
    </source>
</evidence>
<feature type="region of interest" description="Disordered" evidence="1">
    <location>
        <begin position="148"/>
        <end position="195"/>
    </location>
</feature>
<protein>
    <submittedName>
        <fullName evidence="2">Uncharacterized protein</fullName>
    </submittedName>
</protein>
<accession>A0A2Z6NM61</accession>
<keyword evidence="3" id="KW-1185">Reference proteome</keyword>
<feature type="region of interest" description="Disordered" evidence="1">
    <location>
        <begin position="265"/>
        <end position="305"/>
    </location>
</feature>
<reference evidence="3" key="1">
    <citation type="journal article" date="2017" name="Front. Plant Sci.">
        <title>Climate Clever Clovers: New Paradigm to Reduce the Environmental Footprint of Ruminants by Breeding Low Methanogenic Forages Utilizing Haplotype Variation.</title>
        <authorList>
            <person name="Kaur P."/>
            <person name="Appels R."/>
            <person name="Bayer P.E."/>
            <person name="Keeble-Gagnere G."/>
            <person name="Wang J."/>
            <person name="Hirakawa H."/>
            <person name="Shirasawa K."/>
            <person name="Vercoe P."/>
            <person name="Stefanova K."/>
            <person name="Durmic Z."/>
            <person name="Nichols P."/>
            <person name="Revell C."/>
            <person name="Isobe S.N."/>
            <person name="Edwards D."/>
            <person name="Erskine W."/>
        </authorList>
    </citation>
    <scope>NUCLEOTIDE SEQUENCE [LARGE SCALE GENOMIC DNA]</scope>
    <source>
        <strain evidence="3">cv. Daliak</strain>
    </source>
</reference>
<feature type="compositionally biased region" description="Polar residues" evidence="1">
    <location>
        <begin position="1"/>
        <end position="10"/>
    </location>
</feature>